<dbReference type="AlphaFoldDB" id="A0A345Z486"/>
<sequence>MNLILNKGMFLETIINHANEYYNDNNLALISKINVNINLIKVENKQITKANFTKNFNCDYIGVYKGVYLEFEAKETYKDYFSIVNLKPEQRKKLARVREHLGVAFLIIYFHNFNKYFIVDIEKIINLDSKDKKIPVSWLEENGYELFMNKNIVLDYLNGVNQLINCI</sequence>
<keyword evidence="3 13" id="KW-0540">Nuclease</keyword>
<dbReference type="RefSeq" id="WP_162807952.1">
    <property type="nucleotide sequence ID" value="NZ_CP031376.1"/>
</dbReference>
<protein>
    <recommendedName>
        <fullName evidence="12 13">Holliday junction resolvase RecU</fullName>
        <ecNumber evidence="13">3.1.21.10</ecNumber>
    </recommendedName>
    <alternativeName>
        <fullName evidence="13">Recombination protein U homolog</fullName>
    </alternativeName>
</protein>
<dbReference type="GO" id="GO:0006310">
    <property type="term" value="P:DNA recombination"/>
    <property type="evidence" value="ECO:0007669"/>
    <property type="project" value="UniProtKB-UniRule"/>
</dbReference>
<dbReference type="SUPFAM" id="SSF52980">
    <property type="entry name" value="Restriction endonuclease-like"/>
    <property type="match status" value="1"/>
</dbReference>
<evidence type="ECO:0000256" key="13">
    <source>
        <dbReference type="HAMAP-Rule" id="MF_00130"/>
    </source>
</evidence>
<dbReference type="Proteomes" id="UP000254792">
    <property type="component" value="Chromosome"/>
</dbReference>
<dbReference type="HAMAP" id="MF_00130">
    <property type="entry name" value="RecU"/>
    <property type="match status" value="1"/>
</dbReference>
<dbReference type="CDD" id="cd22354">
    <property type="entry name" value="RecU-like"/>
    <property type="match status" value="1"/>
</dbReference>
<dbReference type="EC" id="3.1.21.10" evidence="13"/>
<keyword evidence="5 13" id="KW-0255">Endonuclease</keyword>
<evidence type="ECO:0000313" key="14">
    <source>
        <dbReference type="EMBL" id="AXK51415.1"/>
    </source>
</evidence>
<dbReference type="GO" id="GO:0003676">
    <property type="term" value="F:nucleic acid binding"/>
    <property type="evidence" value="ECO:0007669"/>
    <property type="project" value="InterPro"/>
</dbReference>
<keyword evidence="8 13" id="KW-0460">Magnesium</keyword>
<comment type="catalytic activity">
    <reaction evidence="13">
        <text>Endonucleolytic cleavage at a junction such as a reciprocal single-stranded crossover between two homologous DNA duplexes (Holliday junction).</text>
        <dbReference type="EC" id="3.1.21.10"/>
    </reaction>
</comment>
<evidence type="ECO:0000256" key="8">
    <source>
        <dbReference type="ARBA" id="ARBA00022842"/>
    </source>
</evidence>
<feature type="binding site" evidence="13">
    <location>
        <position position="90"/>
    </location>
    <ligand>
        <name>Mg(2+)</name>
        <dbReference type="ChEBI" id="CHEBI:18420"/>
    </ligand>
</feature>
<evidence type="ECO:0000313" key="15">
    <source>
        <dbReference type="Proteomes" id="UP000254792"/>
    </source>
</evidence>
<feature type="binding site" evidence="13">
    <location>
        <position position="72"/>
    </location>
    <ligand>
        <name>Mg(2+)</name>
        <dbReference type="ChEBI" id="CHEBI:18420"/>
    </ligand>
</feature>
<dbReference type="GO" id="GO:0000287">
    <property type="term" value="F:magnesium ion binding"/>
    <property type="evidence" value="ECO:0007669"/>
    <property type="project" value="UniProtKB-UniRule"/>
</dbReference>
<evidence type="ECO:0000256" key="5">
    <source>
        <dbReference type="ARBA" id="ARBA00022759"/>
    </source>
</evidence>
<comment type="subcellular location">
    <subcellularLocation>
        <location evidence="1 13">Cytoplasm</location>
    </subcellularLocation>
</comment>
<evidence type="ECO:0000256" key="4">
    <source>
        <dbReference type="ARBA" id="ARBA00022723"/>
    </source>
</evidence>
<evidence type="ECO:0000256" key="6">
    <source>
        <dbReference type="ARBA" id="ARBA00022763"/>
    </source>
</evidence>
<dbReference type="Pfam" id="PF03838">
    <property type="entry name" value="RecU"/>
    <property type="match status" value="1"/>
</dbReference>
<dbReference type="Gene3D" id="3.40.1350.10">
    <property type="match status" value="1"/>
</dbReference>
<evidence type="ECO:0000256" key="12">
    <source>
        <dbReference type="ARBA" id="ARBA00029523"/>
    </source>
</evidence>
<comment type="cofactor">
    <cofactor evidence="13">
        <name>Mg(2+)</name>
        <dbReference type="ChEBI" id="CHEBI:18420"/>
    </cofactor>
    <text evidence="13">Binds 1 Mg(2+) ion per subunit.</text>
</comment>
<comment type="caution">
    <text evidence="13">Lacks conserved residue(s) required for the propagation of feature annotation.</text>
</comment>
<keyword evidence="9 13" id="KW-0233">DNA recombination</keyword>
<dbReference type="GO" id="GO:0008821">
    <property type="term" value="F:crossover junction DNA endonuclease activity"/>
    <property type="evidence" value="ECO:0007669"/>
    <property type="project" value="UniProtKB-EC"/>
</dbReference>
<keyword evidence="2 13" id="KW-0963">Cytoplasm</keyword>
<gene>
    <name evidence="13 14" type="primary">recU</name>
    <name evidence="14" type="ORF">SALLE_v1c07450</name>
</gene>
<feature type="site" description="Transition state stabilizer" evidence="13">
    <location>
        <position position="74"/>
    </location>
</feature>
<keyword evidence="6 13" id="KW-0227">DNA damage</keyword>
<evidence type="ECO:0000256" key="9">
    <source>
        <dbReference type="ARBA" id="ARBA00023172"/>
    </source>
</evidence>
<evidence type="ECO:0000256" key="11">
    <source>
        <dbReference type="ARBA" id="ARBA00023447"/>
    </source>
</evidence>
<evidence type="ECO:0000256" key="7">
    <source>
        <dbReference type="ARBA" id="ARBA00022801"/>
    </source>
</evidence>
<accession>A0A345Z486</accession>
<proteinExistence type="inferred from homology"/>
<dbReference type="EMBL" id="CP031376">
    <property type="protein sequence ID" value="AXK51415.1"/>
    <property type="molecule type" value="Genomic_DNA"/>
</dbReference>
<dbReference type="InterPro" id="IPR011335">
    <property type="entry name" value="Restrct_endonuc-II-like"/>
</dbReference>
<dbReference type="KEGG" id="salx:SALLE_v1c07450"/>
<evidence type="ECO:0000256" key="1">
    <source>
        <dbReference type="ARBA" id="ARBA00004496"/>
    </source>
</evidence>
<keyword evidence="10 13" id="KW-0234">DNA repair</keyword>
<comment type="function">
    <text evidence="13">Endonuclease that resolves Holliday junction intermediates in genetic recombination. Cleaves mobile four-strand junctions by introducing symmetrical nicks in paired strands. Promotes annealing of linear ssDNA with homologous dsDNA. Required for DNA repair, homologous recombination and chromosome segregation.</text>
</comment>
<evidence type="ECO:0000256" key="10">
    <source>
        <dbReference type="ARBA" id="ARBA00023204"/>
    </source>
</evidence>
<dbReference type="InterPro" id="IPR004612">
    <property type="entry name" value="Resolv_RecU"/>
</dbReference>
<dbReference type="GO" id="GO:0007059">
    <property type="term" value="P:chromosome segregation"/>
    <property type="evidence" value="ECO:0007669"/>
    <property type="project" value="UniProtKB-UniRule"/>
</dbReference>
<comment type="similarity">
    <text evidence="11 13">Belongs to the RecU family.</text>
</comment>
<name>A0A345Z486_9MOLU</name>
<dbReference type="InterPro" id="IPR011856">
    <property type="entry name" value="tRNA_endonuc-like_dom_sf"/>
</dbReference>
<feature type="binding site" evidence="13">
    <location>
        <position position="59"/>
    </location>
    <ligand>
        <name>Mg(2+)</name>
        <dbReference type="ChEBI" id="CHEBI:18420"/>
    </ligand>
</feature>
<dbReference type="GO" id="GO:0006281">
    <property type="term" value="P:DNA repair"/>
    <property type="evidence" value="ECO:0007669"/>
    <property type="project" value="UniProtKB-UniRule"/>
</dbReference>
<evidence type="ECO:0000256" key="3">
    <source>
        <dbReference type="ARBA" id="ARBA00022722"/>
    </source>
</evidence>
<organism evidence="14 15">
    <name type="scientific">Spiroplasma alleghenense</name>
    <dbReference type="NCBI Taxonomy" id="216931"/>
    <lineage>
        <taxon>Bacteria</taxon>
        <taxon>Bacillati</taxon>
        <taxon>Mycoplasmatota</taxon>
        <taxon>Mollicutes</taxon>
        <taxon>Entomoplasmatales</taxon>
        <taxon>Spiroplasmataceae</taxon>
        <taxon>Spiroplasma</taxon>
    </lineage>
</organism>
<dbReference type="GO" id="GO:0005737">
    <property type="term" value="C:cytoplasm"/>
    <property type="evidence" value="ECO:0007669"/>
    <property type="project" value="UniProtKB-SubCell"/>
</dbReference>
<evidence type="ECO:0000256" key="2">
    <source>
        <dbReference type="ARBA" id="ARBA00022490"/>
    </source>
</evidence>
<keyword evidence="15" id="KW-1185">Reference proteome</keyword>
<reference evidence="14 15" key="1">
    <citation type="submission" date="2018-07" db="EMBL/GenBank/DDBJ databases">
        <title>Complete genome sequence of Spiroplasma alleghenense PLHS-1 (ATCC 51752).</title>
        <authorList>
            <person name="Chou L."/>
            <person name="Lee T.-Y."/>
            <person name="Tsai Y.-M."/>
            <person name="Kuo C.-H."/>
        </authorList>
    </citation>
    <scope>NUCLEOTIDE SEQUENCE [LARGE SCALE GENOMIC DNA]</scope>
    <source>
        <strain evidence="14 15">PLHS-1</strain>
    </source>
</reference>
<keyword evidence="4 13" id="KW-0479">Metal-binding</keyword>
<keyword evidence="7 13" id="KW-0378">Hydrolase</keyword>